<name>A0A6P6AN12_DURZI</name>
<feature type="compositionally biased region" description="Polar residues" evidence="1">
    <location>
        <begin position="614"/>
        <end position="635"/>
    </location>
</feature>
<protein>
    <submittedName>
        <fullName evidence="5">Uncharacterized protein LOC111311077 isoform X1</fullName>
    </submittedName>
</protein>
<dbReference type="KEGG" id="dzi:111311077"/>
<feature type="region of interest" description="Disordered" evidence="1">
    <location>
        <begin position="45"/>
        <end position="136"/>
    </location>
</feature>
<dbReference type="Pfam" id="PF12552">
    <property type="entry name" value="DUF3741"/>
    <property type="match status" value="1"/>
</dbReference>
<feature type="region of interest" description="Disordered" evidence="1">
    <location>
        <begin position="614"/>
        <end position="662"/>
    </location>
</feature>
<keyword evidence="4" id="KW-1185">Reference proteome</keyword>
<dbReference type="GeneID" id="111311077"/>
<dbReference type="RefSeq" id="XP_022766190.1">
    <property type="nucleotide sequence ID" value="XM_022910455.1"/>
</dbReference>
<dbReference type="PANTHER" id="PTHR47071:SF9">
    <property type="entry name" value="TRM32-LIKE PROTEIN (DUF3741)"/>
    <property type="match status" value="1"/>
</dbReference>
<organism evidence="4 5">
    <name type="scientific">Durio zibethinus</name>
    <name type="common">Durian</name>
    <dbReference type="NCBI Taxonomy" id="66656"/>
    <lineage>
        <taxon>Eukaryota</taxon>
        <taxon>Viridiplantae</taxon>
        <taxon>Streptophyta</taxon>
        <taxon>Embryophyta</taxon>
        <taxon>Tracheophyta</taxon>
        <taxon>Spermatophyta</taxon>
        <taxon>Magnoliopsida</taxon>
        <taxon>eudicotyledons</taxon>
        <taxon>Gunneridae</taxon>
        <taxon>Pentapetalae</taxon>
        <taxon>rosids</taxon>
        <taxon>malvids</taxon>
        <taxon>Malvales</taxon>
        <taxon>Malvaceae</taxon>
        <taxon>Helicteroideae</taxon>
        <taxon>Durio</taxon>
    </lineage>
</organism>
<feature type="compositionally biased region" description="Basic and acidic residues" evidence="1">
    <location>
        <begin position="324"/>
        <end position="334"/>
    </location>
</feature>
<dbReference type="PANTHER" id="PTHR47071">
    <property type="entry name" value="PROTEIN TRM32"/>
    <property type="match status" value="1"/>
</dbReference>
<dbReference type="InterPro" id="IPR025486">
    <property type="entry name" value="DUF4378"/>
</dbReference>
<evidence type="ECO:0000313" key="4">
    <source>
        <dbReference type="Proteomes" id="UP000515121"/>
    </source>
</evidence>
<evidence type="ECO:0000259" key="2">
    <source>
        <dbReference type="Pfam" id="PF12552"/>
    </source>
</evidence>
<feature type="compositionally biased region" description="Basic residues" evidence="1">
    <location>
        <begin position="110"/>
        <end position="119"/>
    </location>
</feature>
<evidence type="ECO:0000313" key="5">
    <source>
        <dbReference type="RefSeq" id="XP_022766190.1"/>
    </source>
</evidence>
<feature type="compositionally biased region" description="Basic and acidic residues" evidence="1">
    <location>
        <begin position="166"/>
        <end position="180"/>
    </location>
</feature>
<reference evidence="5" key="1">
    <citation type="submission" date="2025-08" db="UniProtKB">
        <authorList>
            <consortium name="RefSeq"/>
        </authorList>
    </citation>
    <scope>IDENTIFICATION</scope>
    <source>
        <tissue evidence="5">Fruit stalk</tissue>
    </source>
</reference>
<feature type="compositionally biased region" description="Basic and acidic residues" evidence="1">
    <location>
        <begin position="66"/>
        <end position="84"/>
    </location>
</feature>
<dbReference type="AlphaFoldDB" id="A0A6P6AN12"/>
<evidence type="ECO:0000259" key="3">
    <source>
        <dbReference type="Pfam" id="PF14309"/>
    </source>
</evidence>
<accession>A0A6P6AN12</accession>
<dbReference type="Pfam" id="PF14309">
    <property type="entry name" value="DUF4378"/>
    <property type="match status" value="1"/>
</dbReference>
<sequence length="922" mass="104133">MGKHMQHRSTGISIPQGYPGCMWGILHVLKYQHWHWRFIKKRLPHKKRDAGAENPEDGVQASNTDDPSKYMKAEVAKSKVEGKKKQSSPATKNSVRSRLKALITEDMSRRKGRGRHHRSSTYPAPLQLKRTGSTHHAEAHIDDILPEIALNDGSPGVANKNNEISSDSRSEDQVSPKSSEEPITSDESDEEFGIMLSGEDSSLDQVDEIENANFFQEDLNDKKQALLKQKSIASKELTLDAAAYKSKYLIDALDIINMNKGFLLTILQDPGSPLTHHFRKQQAISAKMGITRSETFPSPGSSSRKGSGCSSSRKGSGGSRQKHKQEATEFHAKEEESDVCFHGQKSSDHESTEDICRKSIPLIAADHRADGIHKLNQAKAEMANISSSGSSHYLKQSSGNQVAKRRFKHLKQNIKQAIKESKKERYRIAMDAVLHKIPHRKGFSKDLTKDIVDYFKDLSRIRNIFSELSTGKRRIQHERRASSFNESMDRYTQLYESSFNREAKEHISKRMQEIGEEEIVLPRRSAKKSLGRILSSPELHSYFYQSEDSSDAFSSDMQTVVADSTLSISSLTEQKILDVSEALYYRSQDTLGKSESEENKIDIREKLPFSSDLLATNSSTNSKTIAQVEQTSDESGNLMIGKDVSQSEQDSKHGIVPITKQEEPSSIPLLNITFEEQKASPAEISKSQEADLELKQSQGLPNVMRFLDDGQHEMRDTPKVAEGIVELEKVEALKKDLDNELLNDRVDANDKDKFTYVRDVLELSGFSGNETLGTWHADDQPLDPLVSEVVRDCIFCDPHCSRDEEVGYCNHPLLFDLINEVLMELYERSYSYCPRVLSSLCHISPMPVGHRVLKEVWANISWYLSYESGFDKPLDYVASRDLTRSDGWMNLQFENECLGLELEELIFDDLLEELILDLMAYA</sequence>
<feature type="region of interest" description="Disordered" evidence="1">
    <location>
        <begin position="150"/>
        <end position="190"/>
    </location>
</feature>
<dbReference type="InterPro" id="IPR044257">
    <property type="entry name" value="TRM32-like"/>
</dbReference>
<evidence type="ECO:0000256" key="1">
    <source>
        <dbReference type="SAM" id="MobiDB-lite"/>
    </source>
</evidence>
<dbReference type="OrthoDB" id="758104at2759"/>
<feature type="region of interest" description="Disordered" evidence="1">
    <location>
        <begin position="286"/>
        <end position="352"/>
    </location>
</feature>
<proteinExistence type="predicted"/>
<feature type="domain" description="DUF4378" evidence="3">
    <location>
        <begin position="754"/>
        <end position="913"/>
    </location>
</feature>
<dbReference type="InterPro" id="IPR022212">
    <property type="entry name" value="DUF3741"/>
</dbReference>
<gene>
    <name evidence="5" type="primary">LOC111311077</name>
</gene>
<feature type="compositionally biased region" description="Low complexity" evidence="1">
    <location>
        <begin position="297"/>
        <end position="314"/>
    </location>
</feature>
<feature type="compositionally biased region" description="Polar residues" evidence="1">
    <location>
        <begin position="87"/>
        <end position="96"/>
    </location>
</feature>
<dbReference type="Proteomes" id="UP000515121">
    <property type="component" value="Unplaced"/>
</dbReference>
<feature type="domain" description="DUF3741" evidence="2">
    <location>
        <begin position="229"/>
        <end position="272"/>
    </location>
</feature>